<dbReference type="PANTHER" id="PTHR11937">
    <property type="entry name" value="ACTIN"/>
    <property type="match status" value="1"/>
</dbReference>
<keyword evidence="7" id="KW-1185">Reference proteome</keyword>
<accession>A0A6P8IPH7</accession>
<evidence type="ECO:0000256" key="5">
    <source>
        <dbReference type="ARBA" id="ARBA00023212"/>
    </source>
</evidence>
<keyword evidence="3" id="KW-0547">Nucleotide-binding</keyword>
<comment type="subcellular location">
    <subcellularLocation>
        <location evidence="1">Cytoplasm</location>
        <location evidence="1">Cytoskeleton</location>
    </subcellularLocation>
</comment>
<protein>
    <submittedName>
        <fullName evidence="8">Actin-like</fullName>
    </submittedName>
</protein>
<comment type="similarity">
    <text evidence="6">Belongs to the actin family.</text>
</comment>
<dbReference type="AlphaFoldDB" id="A0A6P8IPH7"/>
<dbReference type="InParanoid" id="A0A6P8IPH7"/>
<evidence type="ECO:0000256" key="6">
    <source>
        <dbReference type="RuleBase" id="RU000487"/>
    </source>
</evidence>
<dbReference type="Gene3D" id="3.90.640.10">
    <property type="entry name" value="Actin, Chain A, domain 4"/>
    <property type="match status" value="1"/>
</dbReference>
<evidence type="ECO:0000313" key="7">
    <source>
        <dbReference type="Proteomes" id="UP000515163"/>
    </source>
</evidence>
<gene>
    <name evidence="8" type="primary">LOC116303049</name>
</gene>
<dbReference type="Gene3D" id="3.30.420.40">
    <property type="match status" value="2"/>
</dbReference>
<dbReference type="SMART" id="SM00268">
    <property type="entry name" value="ACTIN"/>
    <property type="match status" value="1"/>
</dbReference>
<dbReference type="Pfam" id="PF00022">
    <property type="entry name" value="Actin"/>
    <property type="match status" value="1"/>
</dbReference>
<dbReference type="KEGG" id="aten:116303049"/>
<evidence type="ECO:0000256" key="4">
    <source>
        <dbReference type="ARBA" id="ARBA00022840"/>
    </source>
</evidence>
<dbReference type="OrthoDB" id="10271751at2759"/>
<proteinExistence type="inferred from homology"/>
<dbReference type="InterPro" id="IPR004000">
    <property type="entry name" value="Actin"/>
</dbReference>
<keyword evidence="2" id="KW-0963">Cytoplasm</keyword>
<dbReference type="FunFam" id="3.30.420.40:FF:000058">
    <property type="entry name" value="Putative actin-related protein 5"/>
    <property type="match status" value="1"/>
</dbReference>
<sequence length="350" mass="38812">MQTLIVDNGTGLVKLGFQSEDDPKIVLPNIVGRDKSSGDVFYAGDEAIGKKNLDLSYPMEHGAVVDWEDMEKYWKYAFGKLNVDFTNHGVLMTEAPSNPPENRDKMAEIMFEKFQTQFFYVPVSAQLVMYSVGRVSGIVLDSGEGVTYISPIFEGFSIPEGNTRLNMGGRDLNEYLMRHLDNVTDGEVARDIKEKLCYVSSDGTTGTQGSAVYKLPDGREVTLDKERYKVPEALFHPTVLGLNTQGVHKLIQYSISKCENDTRKTMFGNIVVAGGTTMLPGFPERLNKEMSSLVPSASIHSHVVAQKDRAMAVWTGASVLTNLPTFTNMCVSKKEYEEEGAAAIRRKLHL</sequence>
<evidence type="ECO:0000256" key="2">
    <source>
        <dbReference type="ARBA" id="ARBA00022490"/>
    </source>
</evidence>
<evidence type="ECO:0000256" key="3">
    <source>
        <dbReference type="ARBA" id="ARBA00022741"/>
    </source>
</evidence>
<keyword evidence="4" id="KW-0067">ATP-binding</keyword>
<dbReference type="GeneID" id="116303049"/>
<keyword evidence="5" id="KW-0206">Cytoskeleton</keyword>
<dbReference type="RefSeq" id="XP_031568355.1">
    <property type="nucleotide sequence ID" value="XM_031712495.1"/>
</dbReference>
<dbReference type="PRINTS" id="PR00190">
    <property type="entry name" value="ACTIN"/>
</dbReference>
<evidence type="ECO:0000313" key="8">
    <source>
        <dbReference type="RefSeq" id="XP_031568355.1"/>
    </source>
</evidence>
<dbReference type="GO" id="GO:0005856">
    <property type="term" value="C:cytoskeleton"/>
    <property type="evidence" value="ECO:0007669"/>
    <property type="project" value="UniProtKB-SubCell"/>
</dbReference>
<organism evidence="7 8">
    <name type="scientific">Actinia tenebrosa</name>
    <name type="common">Australian red waratah sea anemone</name>
    <dbReference type="NCBI Taxonomy" id="6105"/>
    <lineage>
        <taxon>Eukaryota</taxon>
        <taxon>Metazoa</taxon>
        <taxon>Cnidaria</taxon>
        <taxon>Anthozoa</taxon>
        <taxon>Hexacorallia</taxon>
        <taxon>Actiniaria</taxon>
        <taxon>Actiniidae</taxon>
        <taxon>Actinia</taxon>
    </lineage>
</organism>
<dbReference type="Proteomes" id="UP000515163">
    <property type="component" value="Unplaced"/>
</dbReference>
<dbReference type="FunFam" id="3.30.420.40:FF:000148">
    <property type="entry name" value="Actin, alpha skeletal muscle"/>
    <property type="match status" value="1"/>
</dbReference>
<dbReference type="SUPFAM" id="SSF53067">
    <property type="entry name" value="Actin-like ATPase domain"/>
    <property type="match status" value="2"/>
</dbReference>
<dbReference type="GO" id="GO:0005524">
    <property type="term" value="F:ATP binding"/>
    <property type="evidence" value="ECO:0007669"/>
    <property type="project" value="UniProtKB-KW"/>
</dbReference>
<dbReference type="InterPro" id="IPR043129">
    <property type="entry name" value="ATPase_NBD"/>
</dbReference>
<reference evidence="8" key="1">
    <citation type="submission" date="2025-08" db="UniProtKB">
        <authorList>
            <consortium name="RefSeq"/>
        </authorList>
    </citation>
    <scope>IDENTIFICATION</scope>
    <source>
        <tissue evidence="8">Tentacle</tissue>
    </source>
</reference>
<evidence type="ECO:0000256" key="1">
    <source>
        <dbReference type="ARBA" id="ARBA00004245"/>
    </source>
</evidence>
<name>A0A6P8IPH7_ACTTE</name>